<keyword evidence="1" id="KW-0175">Coiled coil</keyword>
<protein>
    <submittedName>
        <fullName evidence="2">Uncharacterized protein</fullName>
    </submittedName>
</protein>
<gene>
    <name evidence="2" type="ORF">VNI00_009660</name>
</gene>
<keyword evidence="3" id="KW-1185">Reference proteome</keyword>
<organism evidence="2 3">
    <name type="scientific">Paramarasmius palmivorus</name>
    <dbReference type="NCBI Taxonomy" id="297713"/>
    <lineage>
        <taxon>Eukaryota</taxon>
        <taxon>Fungi</taxon>
        <taxon>Dikarya</taxon>
        <taxon>Basidiomycota</taxon>
        <taxon>Agaricomycotina</taxon>
        <taxon>Agaricomycetes</taxon>
        <taxon>Agaricomycetidae</taxon>
        <taxon>Agaricales</taxon>
        <taxon>Marasmiineae</taxon>
        <taxon>Marasmiaceae</taxon>
        <taxon>Paramarasmius</taxon>
    </lineage>
</organism>
<comment type="caution">
    <text evidence="2">The sequence shown here is derived from an EMBL/GenBank/DDBJ whole genome shotgun (WGS) entry which is preliminary data.</text>
</comment>
<reference evidence="2 3" key="1">
    <citation type="submission" date="2024-01" db="EMBL/GenBank/DDBJ databases">
        <title>A draft genome for a cacao thread blight-causing isolate of Paramarasmius palmivorus.</title>
        <authorList>
            <person name="Baruah I.K."/>
            <person name="Bukari Y."/>
            <person name="Amoako-Attah I."/>
            <person name="Meinhardt L.W."/>
            <person name="Bailey B.A."/>
            <person name="Cohen S.P."/>
        </authorList>
    </citation>
    <scope>NUCLEOTIDE SEQUENCE [LARGE SCALE GENOMIC DNA]</scope>
    <source>
        <strain evidence="2 3">GH-12</strain>
    </source>
</reference>
<dbReference type="EMBL" id="JAYKXP010000036">
    <property type="protein sequence ID" value="KAK7040754.1"/>
    <property type="molecule type" value="Genomic_DNA"/>
</dbReference>
<name>A0AAW0CP41_9AGAR</name>
<feature type="coiled-coil region" evidence="1">
    <location>
        <begin position="89"/>
        <end position="126"/>
    </location>
</feature>
<sequence>MANVGLNVHESLASIGLPGNITYQDIDKLSHGPFSELLQFIGGHVVGRLQARVARNQIQSKHIGAVERTPDDKAVSRLASTRKHCEVYATELRERLQDMENARKHQLKAEQRVKFELEKLEQSEKKRQERIRIIAKDLKL</sequence>
<dbReference type="Proteomes" id="UP001383192">
    <property type="component" value="Unassembled WGS sequence"/>
</dbReference>
<dbReference type="AlphaFoldDB" id="A0AAW0CP41"/>
<accession>A0AAW0CP41</accession>
<evidence type="ECO:0000256" key="1">
    <source>
        <dbReference type="SAM" id="Coils"/>
    </source>
</evidence>
<proteinExistence type="predicted"/>
<evidence type="ECO:0000313" key="2">
    <source>
        <dbReference type="EMBL" id="KAK7040754.1"/>
    </source>
</evidence>
<evidence type="ECO:0000313" key="3">
    <source>
        <dbReference type="Proteomes" id="UP001383192"/>
    </source>
</evidence>